<organism evidence="2 3">
    <name type="scientific">Methylobacterium mesophilicum SR1.6/6</name>
    <dbReference type="NCBI Taxonomy" id="908290"/>
    <lineage>
        <taxon>Bacteria</taxon>
        <taxon>Pseudomonadati</taxon>
        <taxon>Pseudomonadota</taxon>
        <taxon>Alphaproteobacteria</taxon>
        <taxon>Hyphomicrobiales</taxon>
        <taxon>Methylobacteriaceae</taxon>
        <taxon>Methylobacterium</taxon>
    </lineage>
</organism>
<reference evidence="2 3" key="1">
    <citation type="journal article" date="2012" name="Genet. Mol. Biol.">
        <title>Analysis of 16S rRNA and mxaF genes revealing insights into Methylobacterium niche-specific plant association.</title>
        <authorList>
            <person name="Dourado M.N."/>
            <person name="Andreote F.D."/>
            <person name="Dini-Andreote F."/>
            <person name="Conti R."/>
            <person name="Araujo J.M."/>
            <person name="Araujo W.L."/>
        </authorList>
    </citation>
    <scope>NUCLEOTIDE SEQUENCE [LARGE SCALE GENOMIC DNA]</scope>
    <source>
        <strain evidence="2 3">SR1.6/6</strain>
    </source>
</reference>
<dbReference type="Pfam" id="PF19994">
    <property type="entry name" value="GASH"/>
    <property type="match status" value="1"/>
</dbReference>
<evidence type="ECO:0000313" key="2">
    <source>
        <dbReference type="EMBL" id="QGY04584.1"/>
    </source>
</evidence>
<dbReference type="AlphaFoldDB" id="A0A6B9FUF4"/>
<reference evidence="2 3" key="2">
    <citation type="journal article" date="2013" name="Genome Announc.">
        <title>Draft Genome Sequence of Methylobacterium mesophilicum Strain SR1.6/6, Isolated from Citrus sinensis.</title>
        <authorList>
            <person name="Marinho Almeida D."/>
            <person name="Dini-Andreote F."/>
            <person name="Camargo Neves A.A."/>
            <person name="Juca Ramos R.T."/>
            <person name="Andreote F.D."/>
            <person name="Carneiro A.R."/>
            <person name="Oliveira de Souza Lima A."/>
            <person name="Caracciolo Gomes de Sa P.H."/>
            <person name="Ribeiro Barbosa M.S."/>
            <person name="Araujo W.L."/>
            <person name="Silva A."/>
        </authorList>
    </citation>
    <scope>NUCLEOTIDE SEQUENCE [LARGE SCALE GENOMIC DNA]</scope>
    <source>
        <strain evidence="2 3">SR1.6/6</strain>
    </source>
</reference>
<name>A0A6B9FUF4_9HYPH</name>
<accession>A0A6B9FUF4</accession>
<feature type="domain" description="GTPase-associated system helical" evidence="1">
    <location>
        <begin position="158"/>
        <end position="359"/>
    </location>
</feature>
<dbReference type="KEGG" id="mmes:MMSR116_23740"/>
<evidence type="ECO:0000259" key="1">
    <source>
        <dbReference type="Pfam" id="PF19994"/>
    </source>
</evidence>
<gene>
    <name evidence="2" type="ORF">MMSR116_23740</name>
</gene>
<dbReference type="EMBL" id="CP043538">
    <property type="protein sequence ID" value="QGY04584.1"/>
    <property type="molecule type" value="Genomic_DNA"/>
</dbReference>
<evidence type="ECO:0000313" key="3">
    <source>
        <dbReference type="Proteomes" id="UP000012488"/>
    </source>
</evidence>
<dbReference type="RefSeq" id="WP_010686065.1">
    <property type="nucleotide sequence ID" value="NZ_CP043538.1"/>
</dbReference>
<sequence length="362" mass="38255">MEAIKRLGVAYGKLGLSSDAALIGRRGEGVKAAAGALELAGIAPLVQAAFGIGAGEERFAFLTDFSGDPTFDVQLADREALLLAAAVAECEIENESEISPDLALAVVTSACGGLRSVPMNDQLLPVARRYLAQFQGQVAARPKQRAALQLPKTLSATVEAITSNPSSYGGSQPALVAAALNEANKYAEAVSAAALTGHQDLLRHVADLEQEMRTYWWVTGGWSDGSSKPFRQLQLPLAAVCAGKELADKYTGKLGLFAAPALIDLLLERGRPEPIGNVAMQEAVAMTNRNWRKAHFAVPSSGALAPLLPVSTAMGLAAGSDDAEDWKPRFTRATGIEPDAHLPGTEFAVQLYRERLVARALR</sequence>
<proteinExistence type="predicted"/>
<dbReference type="OrthoDB" id="6637879at2"/>
<dbReference type="InterPro" id="IPR045523">
    <property type="entry name" value="GASH"/>
</dbReference>
<protein>
    <recommendedName>
        <fullName evidence="1">GTPase-associated system helical domain-containing protein</fullName>
    </recommendedName>
</protein>
<dbReference type="Proteomes" id="UP000012488">
    <property type="component" value="Chromosome"/>
</dbReference>